<organism evidence="6 7">
    <name type="scientific">Marinobacter nitratireducens</name>
    <dbReference type="NCBI Taxonomy" id="1137280"/>
    <lineage>
        <taxon>Bacteria</taxon>
        <taxon>Pseudomonadati</taxon>
        <taxon>Pseudomonadota</taxon>
        <taxon>Gammaproteobacteria</taxon>
        <taxon>Pseudomonadales</taxon>
        <taxon>Marinobacteraceae</taxon>
        <taxon>Marinobacter</taxon>
    </lineage>
</organism>
<keyword evidence="7" id="KW-1185">Reference proteome</keyword>
<feature type="signal peptide" evidence="4">
    <location>
        <begin position="1"/>
        <end position="30"/>
    </location>
</feature>
<dbReference type="InterPro" id="IPR050553">
    <property type="entry name" value="Thioredoxin_ResA/DsbE_sf"/>
</dbReference>
<protein>
    <submittedName>
        <fullName evidence="6">Thioredoxin family protein</fullName>
    </submittedName>
</protein>
<dbReference type="Pfam" id="PF08534">
    <property type="entry name" value="Redoxin"/>
    <property type="match status" value="1"/>
</dbReference>
<evidence type="ECO:0000256" key="2">
    <source>
        <dbReference type="ARBA" id="ARBA00022748"/>
    </source>
</evidence>
<feature type="chain" id="PRO_5001680341" evidence="4">
    <location>
        <begin position="31"/>
        <end position="171"/>
    </location>
</feature>
<reference evidence="6 7" key="1">
    <citation type="submission" date="2012-12" db="EMBL/GenBank/DDBJ databases">
        <title>Genome assembly of Marinobacter sp. AK21.</title>
        <authorList>
            <person name="Khatri I."/>
            <person name="Kumar R."/>
            <person name="Vaidya B."/>
            <person name="Subramanian S."/>
            <person name="Pinnaka A."/>
        </authorList>
    </citation>
    <scope>NUCLEOTIDE SEQUENCE [LARGE SCALE GENOMIC DNA]</scope>
    <source>
        <strain evidence="6 7">AK21</strain>
    </source>
</reference>
<dbReference type="STRING" id="1137280.D777_02638"/>
<dbReference type="CDD" id="cd02966">
    <property type="entry name" value="TlpA_like_family"/>
    <property type="match status" value="1"/>
</dbReference>
<dbReference type="PROSITE" id="PS51352">
    <property type="entry name" value="THIOREDOXIN_2"/>
    <property type="match status" value="1"/>
</dbReference>
<dbReference type="AlphaFoldDB" id="A0A072MZN5"/>
<name>A0A072MZN5_9GAMM</name>
<dbReference type="OrthoDB" id="9799347at2"/>
<evidence type="ECO:0000313" key="7">
    <source>
        <dbReference type="Proteomes" id="UP000035057"/>
    </source>
</evidence>
<dbReference type="GO" id="GO:0015036">
    <property type="term" value="F:disulfide oxidoreductase activity"/>
    <property type="evidence" value="ECO:0007669"/>
    <property type="project" value="UniProtKB-ARBA"/>
</dbReference>
<dbReference type="EMBL" id="ANIE01000007">
    <property type="protein sequence ID" value="KEF30696.1"/>
    <property type="molecule type" value="Genomic_DNA"/>
</dbReference>
<dbReference type="Gene3D" id="3.40.30.10">
    <property type="entry name" value="Glutaredoxin"/>
    <property type="match status" value="1"/>
</dbReference>
<dbReference type="InterPro" id="IPR013766">
    <property type="entry name" value="Thioredoxin_domain"/>
</dbReference>
<dbReference type="GO" id="GO:0017004">
    <property type="term" value="P:cytochrome complex assembly"/>
    <property type="evidence" value="ECO:0007669"/>
    <property type="project" value="UniProtKB-KW"/>
</dbReference>
<dbReference type="SUPFAM" id="SSF52833">
    <property type="entry name" value="Thioredoxin-like"/>
    <property type="match status" value="1"/>
</dbReference>
<feature type="domain" description="Thioredoxin" evidence="5">
    <location>
        <begin position="28"/>
        <end position="171"/>
    </location>
</feature>
<dbReference type="InterPro" id="IPR013740">
    <property type="entry name" value="Redoxin"/>
</dbReference>
<dbReference type="InterPro" id="IPR036249">
    <property type="entry name" value="Thioredoxin-like_sf"/>
</dbReference>
<keyword evidence="2" id="KW-0201">Cytochrome c-type biogenesis</keyword>
<dbReference type="InterPro" id="IPR017937">
    <property type="entry name" value="Thioredoxin_CS"/>
</dbReference>
<keyword evidence="4" id="KW-0732">Signal</keyword>
<comment type="caution">
    <text evidence="6">The sequence shown here is derived from an EMBL/GenBank/DDBJ whole genome shotgun (WGS) entry which is preliminary data.</text>
</comment>
<dbReference type="GO" id="GO:0030313">
    <property type="term" value="C:cell envelope"/>
    <property type="evidence" value="ECO:0007669"/>
    <property type="project" value="UniProtKB-SubCell"/>
</dbReference>
<evidence type="ECO:0000256" key="1">
    <source>
        <dbReference type="ARBA" id="ARBA00004196"/>
    </source>
</evidence>
<dbReference type="PANTHER" id="PTHR42852:SF18">
    <property type="entry name" value="CHROMOSOME UNDETERMINED SCAFFOLD_47, WHOLE GENOME SHOTGUN SEQUENCE"/>
    <property type="match status" value="1"/>
</dbReference>
<dbReference type="Proteomes" id="UP000035057">
    <property type="component" value="Unassembled WGS sequence"/>
</dbReference>
<comment type="subcellular location">
    <subcellularLocation>
        <location evidence="1">Cell envelope</location>
    </subcellularLocation>
</comment>
<evidence type="ECO:0000256" key="4">
    <source>
        <dbReference type="SAM" id="SignalP"/>
    </source>
</evidence>
<evidence type="ECO:0000259" key="5">
    <source>
        <dbReference type="PROSITE" id="PS51352"/>
    </source>
</evidence>
<dbReference type="PATRIC" id="fig|1137280.3.peg.2455"/>
<accession>A0A072MZN5</accession>
<evidence type="ECO:0000313" key="6">
    <source>
        <dbReference type="EMBL" id="KEF30696.1"/>
    </source>
</evidence>
<evidence type="ECO:0000256" key="3">
    <source>
        <dbReference type="ARBA" id="ARBA00023284"/>
    </source>
</evidence>
<keyword evidence="3" id="KW-0676">Redox-active center</keyword>
<dbReference type="RefSeq" id="WP_051669086.1">
    <property type="nucleotide sequence ID" value="NZ_ANIE01000007.1"/>
</dbReference>
<proteinExistence type="predicted"/>
<sequence length="171" mass="18642">MTLITLSPLRQLGAATTLALAIGLPALAQAAEPAPALELPTQKGTVSLEDLKGKVVLLDFWASWCGPCRQSFPWMNDMQAKYGDQGFEVVAVNLDQDENAAATFLDQIPANFTVAYDAEGKTPEAYEVMGMPSAYLIDRNGNIHSQHIGFHNDRKESYEEDIRSLLSAAQN</sequence>
<gene>
    <name evidence="6" type="ORF">D777_02638</name>
</gene>
<dbReference type="PROSITE" id="PS00194">
    <property type="entry name" value="THIOREDOXIN_1"/>
    <property type="match status" value="1"/>
</dbReference>
<dbReference type="PANTHER" id="PTHR42852">
    <property type="entry name" value="THIOL:DISULFIDE INTERCHANGE PROTEIN DSBE"/>
    <property type="match status" value="1"/>
</dbReference>